<sequence>MKLETKYNIGDFVWVINGRTGQIVQREVMGIRLQFINSEQKNSYSFVKDRFNPNSGYHDFLGYDPVTEQEKYFWLYEDICYGSKQELINSL</sequence>
<accession>A0A212IXQ0</accession>
<dbReference type="RefSeq" id="WP_296938385.1">
    <property type="nucleotide sequence ID" value="NZ_LT599032.1"/>
</dbReference>
<evidence type="ECO:0000313" key="1">
    <source>
        <dbReference type="EMBL" id="SBV91983.1"/>
    </source>
</evidence>
<gene>
    <name evidence="1" type="ORF">KL86DYS1_10486</name>
</gene>
<reference evidence="1" key="1">
    <citation type="submission" date="2016-04" db="EMBL/GenBank/DDBJ databases">
        <authorList>
            <person name="Evans L.H."/>
            <person name="Alamgir A."/>
            <person name="Owens N."/>
            <person name="Weber N.D."/>
            <person name="Virtaneva K."/>
            <person name="Barbian K."/>
            <person name="Babar A."/>
            <person name="Rosenke K."/>
        </authorList>
    </citation>
    <scope>NUCLEOTIDE SEQUENCE</scope>
    <source>
        <strain evidence="1">86-1</strain>
    </source>
</reference>
<organism evidence="1">
    <name type="scientific">uncultured Dysgonomonas sp</name>
    <dbReference type="NCBI Taxonomy" id="206096"/>
    <lineage>
        <taxon>Bacteria</taxon>
        <taxon>Pseudomonadati</taxon>
        <taxon>Bacteroidota</taxon>
        <taxon>Bacteroidia</taxon>
        <taxon>Bacteroidales</taxon>
        <taxon>Dysgonomonadaceae</taxon>
        <taxon>Dysgonomonas</taxon>
        <taxon>environmental samples</taxon>
    </lineage>
</organism>
<protein>
    <submittedName>
        <fullName evidence="1">Uncharacterized protein</fullName>
    </submittedName>
</protein>
<name>A0A212IXQ0_9BACT</name>
<proteinExistence type="predicted"/>
<dbReference type="EMBL" id="FLUM01000001">
    <property type="protein sequence ID" value="SBV91983.1"/>
    <property type="molecule type" value="Genomic_DNA"/>
</dbReference>
<dbReference type="AlphaFoldDB" id="A0A212IXQ0"/>